<accession>A0AAU2A164</accession>
<proteinExistence type="predicted"/>
<dbReference type="EMBL" id="CP108222">
    <property type="protein sequence ID" value="WTT17423.1"/>
    <property type="molecule type" value="Genomic_DNA"/>
</dbReference>
<dbReference type="SUPFAM" id="SSF50800">
    <property type="entry name" value="PK beta-barrel domain-like"/>
    <property type="match status" value="1"/>
</dbReference>
<dbReference type="InterPro" id="IPR011037">
    <property type="entry name" value="Pyrv_Knase-like_insert_dom_sf"/>
</dbReference>
<dbReference type="PROSITE" id="PS51340">
    <property type="entry name" value="MOSC"/>
    <property type="match status" value="1"/>
</dbReference>
<dbReference type="InterPro" id="IPR005302">
    <property type="entry name" value="MoCF_Sase_C"/>
</dbReference>
<evidence type="ECO:0000313" key="2">
    <source>
        <dbReference type="EMBL" id="WTT17423.1"/>
    </source>
</evidence>
<dbReference type="GO" id="GO:0030151">
    <property type="term" value="F:molybdenum ion binding"/>
    <property type="evidence" value="ECO:0007669"/>
    <property type="project" value="InterPro"/>
</dbReference>
<dbReference type="Gene3D" id="2.40.33.20">
    <property type="entry name" value="PK beta-barrel domain-like"/>
    <property type="match status" value="1"/>
</dbReference>
<evidence type="ECO:0000259" key="1">
    <source>
        <dbReference type="PROSITE" id="PS51340"/>
    </source>
</evidence>
<protein>
    <submittedName>
        <fullName evidence="2">MOSC domain-containing protein</fullName>
    </submittedName>
</protein>
<organism evidence="2">
    <name type="scientific">Streptomyces sp. NBC_00093</name>
    <dbReference type="NCBI Taxonomy" id="2975649"/>
    <lineage>
        <taxon>Bacteria</taxon>
        <taxon>Bacillati</taxon>
        <taxon>Actinomycetota</taxon>
        <taxon>Actinomycetes</taxon>
        <taxon>Kitasatosporales</taxon>
        <taxon>Streptomycetaceae</taxon>
        <taxon>Streptomyces</taxon>
    </lineage>
</organism>
<dbReference type="GO" id="GO:0030170">
    <property type="term" value="F:pyridoxal phosphate binding"/>
    <property type="evidence" value="ECO:0007669"/>
    <property type="project" value="InterPro"/>
</dbReference>
<name>A0AAU2A164_9ACTN</name>
<gene>
    <name evidence="2" type="ORF">OHA22_18700</name>
</gene>
<dbReference type="InterPro" id="IPR005303">
    <property type="entry name" value="MOCOS_middle"/>
</dbReference>
<dbReference type="GO" id="GO:0003824">
    <property type="term" value="F:catalytic activity"/>
    <property type="evidence" value="ECO:0007669"/>
    <property type="project" value="InterPro"/>
</dbReference>
<reference evidence="2" key="1">
    <citation type="submission" date="2022-10" db="EMBL/GenBank/DDBJ databases">
        <title>The complete genomes of actinobacterial strains from the NBC collection.</title>
        <authorList>
            <person name="Joergensen T.S."/>
            <person name="Alvarez Arevalo M."/>
            <person name="Sterndorff E.B."/>
            <person name="Faurdal D."/>
            <person name="Vuksanovic O."/>
            <person name="Mourched A.-S."/>
            <person name="Charusanti P."/>
            <person name="Shaw S."/>
            <person name="Blin K."/>
            <person name="Weber T."/>
        </authorList>
    </citation>
    <scope>NUCLEOTIDE SEQUENCE</scope>
    <source>
        <strain evidence="2">NBC_00093</strain>
    </source>
</reference>
<dbReference type="Pfam" id="PF03473">
    <property type="entry name" value="MOSC"/>
    <property type="match status" value="1"/>
</dbReference>
<dbReference type="Pfam" id="PF03476">
    <property type="entry name" value="MOSC_N"/>
    <property type="match status" value="1"/>
</dbReference>
<dbReference type="AlphaFoldDB" id="A0AAU2A164"/>
<sequence>MIGTVGGLYRYPVKSLLGEAITATEVTERGLAHDRRLALVDTETGKIASAKHPRRWGRLLALAAQLGAGEVRITAPDGTVWHSTDPDADHRLSGFIGRDVTLTDTPPAQPTLDRARPDDLLRGATDIGIDISHIGSAAPAGTFVDYAPVHLLTTAALARVDALAPGAADAVRYRPNIVVDTPDGTGFPENDWPGRTLHIGDDLTLHVIARTPRCAAPTLAHGPVPANTAALRVLADHNRVVPLDSMAPMPCAGAYAQVVAPGRIRLGDTVRWA</sequence>
<feature type="domain" description="MOSC" evidence="1">
    <location>
        <begin position="115"/>
        <end position="273"/>
    </location>
</feature>